<reference evidence="2 3" key="1">
    <citation type="journal article" date="2020" name="Fungal Divers.">
        <title>Resolving the Mortierellaceae phylogeny through synthesis of multi-gene phylogenetics and phylogenomics.</title>
        <authorList>
            <person name="Vandepol N."/>
            <person name="Liber J."/>
            <person name="Desiro A."/>
            <person name="Na H."/>
            <person name="Kennedy M."/>
            <person name="Barry K."/>
            <person name="Grigoriev I.V."/>
            <person name="Miller A.N."/>
            <person name="O'Donnell K."/>
            <person name="Stajich J.E."/>
            <person name="Bonito G."/>
        </authorList>
    </citation>
    <scope>NUCLEOTIDE SEQUENCE [LARGE SCALE GENOMIC DNA]</scope>
    <source>
        <strain evidence="2 3">AD045</strain>
    </source>
</reference>
<gene>
    <name evidence="2" type="ORF">BGZ96_005208</name>
</gene>
<accession>A0ABQ7JHN2</accession>
<feature type="chain" id="PRO_5047285270" evidence="1">
    <location>
        <begin position="31"/>
        <end position="112"/>
    </location>
</feature>
<proteinExistence type="predicted"/>
<name>A0ABQ7JHN2_9FUNG</name>
<feature type="non-terminal residue" evidence="2">
    <location>
        <position position="112"/>
    </location>
</feature>
<evidence type="ECO:0000313" key="3">
    <source>
        <dbReference type="Proteomes" id="UP001194696"/>
    </source>
</evidence>
<organism evidence="2 3">
    <name type="scientific">Linnemannia gamsii</name>
    <dbReference type="NCBI Taxonomy" id="64522"/>
    <lineage>
        <taxon>Eukaryota</taxon>
        <taxon>Fungi</taxon>
        <taxon>Fungi incertae sedis</taxon>
        <taxon>Mucoromycota</taxon>
        <taxon>Mortierellomycotina</taxon>
        <taxon>Mortierellomycetes</taxon>
        <taxon>Mortierellales</taxon>
        <taxon>Mortierellaceae</taxon>
        <taxon>Linnemannia</taxon>
    </lineage>
</organism>
<feature type="signal peptide" evidence="1">
    <location>
        <begin position="1"/>
        <end position="30"/>
    </location>
</feature>
<sequence length="112" mass="11949">MTRATTITTKSRLFSTALALSLLSLTTVHAALSCSSPSGSYRVGDSVRLELSGNSWWPRLQDVYSITANVYCWSGSGTVASLSISNGDSWTIPESALGKCSGDKMYVQFTGQ</sequence>
<dbReference type="Proteomes" id="UP001194696">
    <property type="component" value="Unassembled WGS sequence"/>
</dbReference>
<evidence type="ECO:0000313" key="2">
    <source>
        <dbReference type="EMBL" id="KAG0272711.1"/>
    </source>
</evidence>
<dbReference type="EMBL" id="JAAAIM010002429">
    <property type="protein sequence ID" value="KAG0272711.1"/>
    <property type="molecule type" value="Genomic_DNA"/>
</dbReference>
<comment type="caution">
    <text evidence="2">The sequence shown here is derived from an EMBL/GenBank/DDBJ whole genome shotgun (WGS) entry which is preliminary data.</text>
</comment>
<evidence type="ECO:0000256" key="1">
    <source>
        <dbReference type="SAM" id="SignalP"/>
    </source>
</evidence>
<protein>
    <submittedName>
        <fullName evidence="2">Uncharacterized protein</fullName>
    </submittedName>
</protein>
<dbReference type="PROSITE" id="PS51257">
    <property type="entry name" value="PROKAR_LIPOPROTEIN"/>
    <property type="match status" value="1"/>
</dbReference>
<keyword evidence="1" id="KW-0732">Signal</keyword>
<keyword evidence="3" id="KW-1185">Reference proteome</keyword>